<dbReference type="InterPro" id="IPR007492">
    <property type="entry name" value="LytTR_DNA-bd_dom"/>
</dbReference>
<dbReference type="InterPro" id="IPR046947">
    <property type="entry name" value="LytR-like"/>
</dbReference>
<dbReference type="InterPro" id="IPR011006">
    <property type="entry name" value="CheY-like_superfamily"/>
</dbReference>
<reference evidence="6 7" key="1">
    <citation type="submission" date="2015-10" db="EMBL/GenBank/DDBJ databases">
        <title>Butyribacter intestini gen. nov., sp. nov., a butyric acid-producing bacterium of the family Lachnospiraceae isolated from the human faeces.</title>
        <authorList>
            <person name="Zou Y."/>
            <person name="Xue W."/>
            <person name="Luo G."/>
            <person name="Lv M."/>
        </authorList>
    </citation>
    <scope>NUCLEOTIDE SEQUENCE [LARGE SCALE GENOMIC DNA]</scope>
    <source>
        <strain evidence="6 7">TF01-11</strain>
    </source>
</reference>
<dbReference type="SMART" id="SM00448">
    <property type="entry name" value="REC"/>
    <property type="match status" value="1"/>
</dbReference>
<evidence type="ECO:0000256" key="2">
    <source>
        <dbReference type="ARBA" id="ARBA00024867"/>
    </source>
</evidence>
<dbReference type="SMART" id="SM00850">
    <property type="entry name" value="LytTR"/>
    <property type="match status" value="1"/>
</dbReference>
<dbReference type="Pfam" id="PF04397">
    <property type="entry name" value="LytTR"/>
    <property type="match status" value="1"/>
</dbReference>
<sequence length="248" mass="29525">MIKIALCDDNEIERGILKNVVEGLLIDIGYSAQVFEFSSGEKLLRNYSRGDYDVIFLDVQMKQLDGIETGRAIREKDVQVEIIYATSSEAYMKEGYDIHALAYLLKPYRVEKVRETLEYYLKKYDVKKQDEKTEMLEVTIQQKKIFIRQRDIYFLESMGRVVSIYCKNGVFKVYSRLGELEEKLDFDMFLRCNQSYIVNILWVSDIVDYDFYMPGDRLVPIRKRDKKEIIQKFYNKRNESDTHMEKIH</sequence>
<evidence type="ECO:0000256" key="1">
    <source>
        <dbReference type="ARBA" id="ARBA00018672"/>
    </source>
</evidence>
<dbReference type="EMBL" id="LLKB01000005">
    <property type="protein sequence ID" value="KQC84977.1"/>
    <property type="molecule type" value="Genomic_DNA"/>
</dbReference>
<name>A0AAW3JQ72_9FIRM</name>
<dbReference type="Gene3D" id="2.40.50.1020">
    <property type="entry name" value="LytTr DNA-binding domain"/>
    <property type="match status" value="1"/>
</dbReference>
<keyword evidence="7" id="KW-1185">Reference proteome</keyword>
<comment type="function">
    <text evidence="2">May play the central regulatory role in sporulation. It may be an element of the effector pathway responsible for the activation of sporulation genes in response to nutritional stress. Spo0A may act in concert with spo0H (a sigma factor) to control the expression of some genes that are critical to the sporulation process.</text>
</comment>
<feature type="domain" description="HTH LytTR-type" evidence="5">
    <location>
        <begin position="136"/>
        <end position="206"/>
    </location>
</feature>
<gene>
    <name evidence="6" type="ORF">APZ18_09695</name>
</gene>
<proteinExistence type="predicted"/>
<keyword evidence="3" id="KW-0597">Phosphoprotein</keyword>
<dbReference type="InterPro" id="IPR001789">
    <property type="entry name" value="Sig_transdc_resp-reg_receiver"/>
</dbReference>
<evidence type="ECO:0000259" key="4">
    <source>
        <dbReference type="PROSITE" id="PS50110"/>
    </source>
</evidence>
<organism evidence="6 7">
    <name type="scientific">Butyribacter intestini</name>
    <dbReference type="NCBI Taxonomy" id="1703332"/>
    <lineage>
        <taxon>Bacteria</taxon>
        <taxon>Bacillati</taxon>
        <taxon>Bacillota</taxon>
        <taxon>Clostridia</taxon>
        <taxon>Lachnospirales</taxon>
        <taxon>Lachnospiraceae</taxon>
        <taxon>Butyribacter</taxon>
    </lineage>
</organism>
<dbReference type="PANTHER" id="PTHR37299">
    <property type="entry name" value="TRANSCRIPTIONAL REGULATOR-RELATED"/>
    <property type="match status" value="1"/>
</dbReference>
<evidence type="ECO:0000256" key="3">
    <source>
        <dbReference type="PROSITE-ProRule" id="PRU00169"/>
    </source>
</evidence>
<dbReference type="GO" id="GO:0003677">
    <property type="term" value="F:DNA binding"/>
    <property type="evidence" value="ECO:0007669"/>
    <property type="project" value="InterPro"/>
</dbReference>
<feature type="modified residue" description="4-aspartylphosphate" evidence="3">
    <location>
        <position position="58"/>
    </location>
</feature>
<dbReference type="AlphaFoldDB" id="A0AAW3JQ72"/>
<protein>
    <recommendedName>
        <fullName evidence="1">Stage 0 sporulation protein A homolog</fullName>
    </recommendedName>
</protein>
<dbReference type="PROSITE" id="PS50110">
    <property type="entry name" value="RESPONSE_REGULATORY"/>
    <property type="match status" value="1"/>
</dbReference>
<dbReference type="RefSeq" id="WP_055944319.1">
    <property type="nucleotide sequence ID" value="NZ_JAQDCV010000014.1"/>
</dbReference>
<dbReference type="Gene3D" id="3.40.50.2300">
    <property type="match status" value="1"/>
</dbReference>
<feature type="domain" description="Response regulatory" evidence="4">
    <location>
        <begin position="3"/>
        <end position="121"/>
    </location>
</feature>
<evidence type="ECO:0000313" key="7">
    <source>
        <dbReference type="Proteomes" id="UP000050833"/>
    </source>
</evidence>
<comment type="caution">
    <text evidence="6">The sequence shown here is derived from an EMBL/GenBank/DDBJ whole genome shotgun (WGS) entry which is preliminary data.</text>
</comment>
<dbReference type="PANTHER" id="PTHR37299:SF1">
    <property type="entry name" value="STAGE 0 SPORULATION PROTEIN A HOMOLOG"/>
    <property type="match status" value="1"/>
</dbReference>
<dbReference type="Proteomes" id="UP000050833">
    <property type="component" value="Unassembled WGS sequence"/>
</dbReference>
<dbReference type="GO" id="GO:0000156">
    <property type="term" value="F:phosphorelay response regulator activity"/>
    <property type="evidence" value="ECO:0007669"/>
    <property type="project" value="InterPro"/>
</dbReference>
<dbReference type="Pfam" id="PF00072">
    <property type="entry name" value="Response_reg"/>
    <property type="match status" value="1"/>
</dbReference>
<dbReference type="PROSITE" id="PS50930">
    <property type="entry name" value="HTH_LYTTR"/>
    <property type="match status" value="1"/>
</dbReference>
<dbReference type="SUPFAM" id="SSF52172">
    <property type="entry name" value="CheY-like"/>
    <property type="match status" value="1"/>
</dbReference>
<evidence type="ECO:0000259" key="5">
    <source>
        <dbReference type="PROSITE" id="PS50930"/>
    </source>
</evidence>
<accession>A0AAW3JQ72</accession>
<evidence type="ECO:0000313" key="6">
    <source>
        <dbReference type="EMBL" id="KQC84977.1"/>
    </source>
</evidence>